<evidence type="ECO:0000313" key="2">
    <source>
        <dbReference type="Proteomes" id="UP001589568"/>
    </source>
</evidence>
<gene>
    <name evidence="1" type="ORF">ACFFR3_40740</name>
</gene>
<reference evidence="1 2" key="1">
    <citation type="submission" date="2024-09" db="EMBL/GenBank/DDBJ databases">
        <authorList>
            <person name="Sun Q."/>
            <person name="Mori K."/>
        </authorList>
    </citation>
    <scope>NUCLEOTIDE SEQUENCE [LARGE SCALE GENOMIC DNA]</scope>
    <source>
        <strain evidence="1 2">JCM 3324</strain>
    </source>
</reference>
<protein>
    <submittedName>
        <fullName evidence="1">Uncharacterized protein</fullName>
    </submittedName>
</protein>
<proteinExistence type="predicted"/>
<dbReference type="EMBL" id="JBHMCF010000046">
    <property type="protein sequence ID" value="MFB9475857.1"/>
    <property type="molecule type" value="Genomic_DNA"/>
</dbReference>
<comment type="caution">
    <text evidence="1">The sequence shown here is derived from an EMBL/GenBank/DDBJ whole genome shotgun (WGS) entry which is preliminary data.</text>
</comment>
<dbReference type="RefSeq" id="WP_345403937.1">
    <property type="nucleotide sequence ID" value="NZ_BAAAXS010000001.1"/>
</dbReference>
<organism evidence="1 2">
    <name type="scientific">Nonomuraea salmonea</name>
    <dbReference type="NCBI Taxonomy" id="46181"/>
    <lineage>
        <taxon>Bacteria</taxon>
        <taxon>Bacillati</taxon>
        <taxon>Actinomycetota</taxon>
        <taxon>Actinomycetes</taxon>
        <taxon>Streptosporangiales</taxon>
        <taxon>Streptosporangiaceae</taxon>
        <taxon>Nonomuraea</taxon>
    </lineage>
</organism>
<dbReference type="Proteomes" id="UP001589568">
    <property type="component" value="Unassembled WGS sequence"/>
</dbReference>
<evidence type="ECO:0000313" key="1">
    <source>
        <dbReference type="EMBL" id="MFB9475857.1"/>
    </source>
</evidence>
<sequence length="375" mass="42211">MREPEPTPADQWSTWDTEPTIPDTWPGLDLDRPEGFEISRGPVKSVGGKLVALAAAAGDFNYSRADGIGVSGMSWDLPRELHRMMAEADRAVAGFWNDVYAETGMAGILIERAAANYKLADHPLLGDAPIEELQERVDGLGNRRLRGPSDIYPNGIVPLTLSRAIDYGVDDMTAEQARRDIEILVMNGGHRDPQSYAQMAESLVDLTHTLRLRAQDLRDSPWHGDAAVKAQWALRQTYGSVTALAAVTGAMSRASSRFLEVITWCAQNFEAMADPDRSGWDEFWDFGGTADSRARDFLTQANKAFMEVYELMPKRIEENLPGLLVNDQNHLELRWRVKDIHESKLKMPRSNWDDPWMRLLERRKDAYGKAEEYYG</sequence>
<keyword evidence="2" id="KW-1185">Reference proteome</keyword>
<name>A0ABV5P033_9ACTN</name>
<accession>A0ABV5P033</accession>